<accession>A0A8R1IDU7</accession>
<feature type="transmembrane region" description="Helical" evidence="1">
    <location>
        <begin position="63"/>
        <end position="83"/>
    </location>
</feature>
<proteinExistence type="predicted"/>
<evidence type="ECO:0000256" key="1">
    <source>
        <dbReference type="SAM" id="Phobius"/>
    </source>
</evidence>
<keyword evidence="1" id="KW-0812">Transmembrane</keyword>
<reference evidence="2" key="2">
    <citation type="submission" date="2022-06" db="UniProtKB">
        <authorList>
            <consortium name="EnsemblMetazoa"/>
        </authorList>
    </citation>
    <scope>IDENTIFICATION</scope>
    <source>
        <strain evidence="2">DF5081</strain>
    </source>
</reference>
<name>A0A8R1IDU7_CAEJA</name>
<sequence length="109" mass="12649">MQCNDDDNDNDEEEVVEAMRGDTTRCDVTRHKASRKSDQADKCHCDKRRPALIKKKKKKAVRLCTNLHCLLMLLLLFASTPPYRKAKEKKTMRCVIIVSFSQHWITIGE</sequence>
<dbReference type="Proteomes" id="UP000005237">
    <property type="component" value="Unassembled WGS sequence"/>
</dbReference>
<dbReference type="AlphaFoldDB" id="A0A8R1IDU7"/>
<protein>
    <submittedName>
        <fullName evidence="2">Uncharacterized protein</fullName>
    </submittedName>
</protein>
<keyword evidence="1" id="KW-1133">Transmembrane helix</keyword>
<dbReference type="EnsemblMetazoa" id="CJA32796.1">
    <property type="protein sequence ID" value="CJA32796.1"/>
    <property type="gene ID" value="WBGene00208643"/>
</dbReference>
<reference evidence="3" key="1">
    <citation type="submission" date="2010-08" db="EMBL/GenBank/DDBJ databases">
        <authorList>
            <consortium name="Caenorhabditis japonica Sequencing Consortium"/>
            <person name="Wilson R.K."/>
        </authorList>
    </citation>
    <scope>NUCLEOTIDE SEQUENCE [LARGE SCALE GENOMIC DNA]</scope>
    <source>
        <strain evidence="3">DF5081</strain>
    </source>
</reference>
<organism evidence="2 3">
    <name type="scientific">Caenorhabditis japonica</name>
    <dbReference type="NCBI Taxonomy" id="281687"/>
    <lineage>
        <taxon>Eukaryota</taxon>
        <taxon>Metazoa</taxon>
        <taxon>Ecdysozoa</taxon>
        <taxon>Nematoda</taxon>
        <taxon>Chromadorea</taxon>
        <taxon>Rhabditida</taxon>
        <taxon>Rhabditina</taxon>
        <taxon>Rhabditomorpha</taxon>
        <taxon>Rhabditoidea</taxon>
        <taxon>Rhabditidae</taxon>
        <taxon>Peloderinae</taxon>
        <taxon>Caenorhabditis</taxon>
    </lineage>
</organism>
<keyword evidence="3" id="KW-1185">Reference proteome</keyword>
<evidence type="ECO:0000313" key="3">
    <source>
        <dbReference type="Proteomes" id="UP000005237"/>
    </source>
</evidence>
<evidence type="ECO:0000313" key="2">
    <source>
        <dbReference type="EnsemblMetazoa" id="CJA32796.1"/>
    </source>
</evidence>
<keyword evidence="1" id="KW-0472">Membrane</keyword>